<feature type="region of interest" description="Disordered" evidence="1">
    <location>
        <begin position="1"/>
        <end position="38"/>
    </location>
</feature>
<evidence type="ECO:0000313" key="3">
    <source>
        <dbReference type="Proteomes" id="UP000231878"/>
    </source>
</evidence>
<name>A0AAX0U738_BURPE</name>
<proteinExistence type="predicted"/>
<gene>
    <name evidence="2" type="ORF">CWD88_23405</name>
</gene>
<dbReference type="Proteomes" id="UP000231878">
    <property type="component" value="Unassembled WGS sequence"/>
</dbReference>
<evidence type="ECO:0000313" key="2">
    <source>
        <dbReference type="EMBL" id="PJO63985.1"/>
    </source>
</evidence>
<evidence type="ECO:0000256" key="1">
    <source>
        <dbReference type="SAM" id="MobiDB-lite"/>
    </source>
</evidence>
<dbReference type="AlphaFoldDB" id="A0AAX0U738"/>
<comment type="caution">
    <text evidence="2">The sequence shown here is derived from an EMBL/GenBank/DDBJ whole genome shotgun (WGS) entry which is preliminary data.</text>
</comment>
<sequence>MRNTSDVGTSYAAAARRATREPRILKFGRTNNHRCKRR</sequence>
<dbReference type="EMBL" id="PHRB01000026">
    <property type="protein sequence ID" value="PJO63985.1"/>
    <property type="molecule type" value="Genomic_DNA"/>
</dbReference>
<protein>
    <submittedName>
        <fullName evidence="2">Alanine racemase</fullName>
    </submittedName>
</protein>
<reference evidence="2 3" key="1">
    <citation type="submission" date="2017-11" db="EMBL/GenBank/DDBJ databases">
        <title>Molecular characterization of Burkholderia pseudomallei and closely related isolates from Vietnam.</title>
        <authorList>
            <person name="Ustinov D.V."/>
            <person name="Antonov A.S."/>
            <person name="Avdusheva E.F."/>
            <person name="Shpak I.M."/>
            <person name="Zakharova I.B."/>
            <person name="Thi L.A."/>
            <person name="Teteryatnikova N."/>
            <person name="Lopasteyskaya Y.A."/>
            <person name="Kuzyutina J.A."/>
            <person name="Ngo T.N."/>
            <person name="Victorov D.V."/>
        </authorList>
    </citation>
    <scope>NUCLEOTIDE SEQUENCE [LARGE SCALE GENOMIC DNA]</scope>
    <source>
        <strain evidence="2 3">V1512</strain>
    </source>
</reference>
<accession>A0AAX0U738</accession>
<organism evidence="2 3">
    <name type="scientific">Burkholderia pseudomallei</name>
    <name type="common">Pseudomonas pseudomallei</name>
    <dbReference type="NCBI Taxonomy" id="28450"/>
    <lineage>
        <taxon>Bacteria</taxon>
        <taxon>Pseudomonadati</taxon>
        <taxon>Pseudomonadota</taxon>
        <taxon>Betaproteobacteria</taxon>
        <taxon>Burkholderiales</taxon>
        <taxon>Burkholderiaceae</taxon>
        <taxon>Burkholderia</taxon>
        <taxon>pseudomallei group</taxon>
    </lineage>
</organism>